<dbReference type="GO" id="GO:0007005">
    <property type="term" value="P:mitochondrion organization"/>
    <property type="evidence" value="ECO:0007669"/>
    <property type="project" value="InterPro"/>
</dbReference>
<name>A0A445BAP4_ARAHY</name>
<keyword evidence="3" id="KW-1185">Reference proteome</keyword>
<comment type="caution">
    <text evidence="2">The sequence shown here is derived from an EMBL/GenBank/DDBJ whole genome shotgun (WGS) entry which is preliminary data.</text>
</comment>
<dbReference type="GO" id="GO:0005634">
    <property type="term" value="C:nucleus"/>
    <property type="evidence" value="ECO:0007669"/>
    <property type="project" value="TreeGrafter"/>
</dbReference>
<sequence length="296" mass="31893">MLVHGRSVCLAPRTAPRPAPVHQAPPPAPAQSGGGSMLGGIGSTIAHGMGLGTGSAVAHRAMDAIMGPQTIDVVGKDAAAAPVPPANSMDACNIQSEAFQDCINSYGSDISRENTNTIAGASRRNHHQELHRVASAERFVYGRTQRDIVRMRAEDNNEEERSRLQIHASNFHFRNGLSPQHIPYSLSLLHRLCPNNQSCLAAAPVSFRSYDYAHRFTCFGFHDFDDLCCRMLVHGVYLFWTRGRSARPAPRAAPRPAPVHQAPAPAPAPAQSGGGSMLGGIGSTIAQVHQQLWKRY</sequence>
<dbReference type="InterPro" id="IPR055304">
    <property type="entry name" value="CHCHD2/10-like"/>
</dbReference>
<organism evidence="2 3">
    <name type="scientific">Arachis hypogaea</name>
    <name type="common">Peanut</name>
    <dbReference type="NCBI Taxonomy" id="3818"/>
    <lineage>
        <taxon>Eukaryota</taxon>
        <taxon>Viridiplantae</taxon>
        <taxon>Streptophyta</taxon>
        <taxon>Embryophyta</taxon>
        <taxon>Tracheophyta</taxon>
        <taxon>Spermatophyta</taxon>
        <taxon>Magnoliopsida</taxon>
        <taxon>eudicotyledons</taxon>
        <taxon>Gunneridae</taxon>
        <taxon>Pentapetalae</taxon>
        <taxon>rosids</taxon>
        <taxon>fabids</taxon>
        <taxon>Fabales</taxon>
        <taxon>Fabaceae</taxon>
        <taxon>Papilionoideae</taxon>
        <taxon>50 kb inversion clade</taxon>
        <taxon>dalbergioids sensu lato</taxon>
        <taxon>Dalbergieae</taxon>
        <taxon>Pterocarpus clade</taxon>
        <taxon>Arachis</taxon>
    </lineage>
</organism>
<dbReference type="STRING" id="3818.A0A445BAP4"/>
<dbReference type="PANTHER" id="PTHR13523:SF2">
    <property type="entry name" value="COILED-COIL-HELIX-COILED-COIL-HELIX DOMAIN CONTAINING 2, ISOFORM A-RELATED"/>
    <property type="match status" value="1"/>
</dbReference>
<dbReference type="PANTHER" id="PTHR13523">
    <property type="entry name" value="COILED-COIL-HELIX-COILED-COIL-HELIX DOMAIN CONTAINING 2/NUR77"/>
    <property type="match status" value="1"/>
</dbReference>
<protein>
    <recommendedName>
        <fullName evidence="4">CHCH domain-containing protein</fullName>
    </recommendedName>
</protein>
<feature type="region of interest" description="Disordered" evidence="1">
    <location>
        <begin position="12"/>
        <end position="36"/>
    </location>
</feature>
<reference evidence="2 3" key="1">
    <citation type="submission" date="2019-01" db="EMBL/GenBank/DDBJ databases">
        <title>Sequencing of cultivated peanut Arachis hypogaea provides insights into genome evolution and oil improvement.</title>
        <authorList>
            <person name="Chen X."/>
        </authorList>
    </citation>
    <scope>NUCLEOTIDE SEQUENCE [LARGE SCALE GENOMIC DNA]</scope>
    <source>
        <strain evidence="3">cv. Fuhuasheng</strain>
        <tissue evidence="2">Leaves</tissue>
    </source>
</reference>
<gene>
    <name evidence="2" type="ORF">Ahy_A10g050869</name>
</gene>
<evidence type="ECO:0000313" key="2">
    <source>
        <dbReference type="EMBL" id="RYR35752.1"/>
    </source>
</evidence>
<accession>A0A445BAP4</accession>
<dbReference type="AlphaFoldDB" id="A0A445BAP4"/>
<dbReference type="GO" id="GO:0005739">
    <property type="term" value="C:mitochondrion"/>
    <property type="evidence" value="ECO:0007669"/>
    <property type="project" value="TreeGrafter"/>
</dbReference>
<feature type="compositionally biased region" description="Pro residues" evidence="1">
    <location>
        <begin position="15"/>
        <end position="29"/>
    </location>
</feature>
<evidence type="ECO:0000256" key="1">
    <source>
        <dbReference type="SAM" id="MobiDB-lite"/>
    </source>
</evidence>
<feature type="region of interest" description="Disordered" evidence="1">
    <location>
        <begin position="249"/>
        <end position="273"/>
    </location>
</feature>
<evidence type="ECO:0000313" key="3">
    <source>
        <dbReference type="Proteomes" id="UP000289738"/>
    </source>
</evidence>
<proteinExistence type="predicted"/>
<dbReference type="EMBL" id="SDMP01000010">
    <property type="protein sequence ID" value="RYR35752.1"/>
    <property type="molecule type" value="Genomic_DNA"/>
</dbReference>
<dbReference type="Proteomes" id="UP000289738">
    <property type="component" value="Chromosome A10"/>
</dbReference>
<evidence type="ECO:0008006" key="4">
    <source>
        <dbReference type="Google" id="ProtNLM"/>
    </source>
</evidence>